<name>A0AAW1K4P4_POPJA</name>
<accession>A0AAW1K4P4</accession>
<keyword evidence="2" id="KW-1185">Reference proteome</keyword>
<proteinExistence type="predicted"/>
<dbReference type="Proteomes" id="UP001458880">
    <property type="component" value="Unassembled WGS sequence"/>
</dbReference>
<organism evidence="1 2">
    <name type="scientific">Popillia japonica</name>
    <name type="common">Japanese beetle</name>
    <dbReference type="NCBI Taxonomy" id="7064"/>
    <lineage>
        <taxon>Eukaryota</taxon>
        <taxon>Metazoa</taxon>
        <taxon>Ecdysozoa</taxon>
        <taxon>Arthropoda</taxon>
        <taxon>Hexapoda</taxon>
        <taxon>Insecta</taxon>
        <taxon>Pterygota</taxon>
        <taxon>Neoptera</taxon>
        <taxon>Endopterygota</taxon>
        <taxon>Coleoptera</taxon>
        <taxon>Polyphaga</taxon>
        <taxon>Scarabaeiformia</taxon>
        <taxon>Scarabaeidae</taxon>
        <taxon>Rutelinae</taxon>
        <taxon>Popillia</taxon>
    </lineage>
</organism>
<evidence type="ECO:0000313" key="1">
    <source>
        <dbReference type="EMBL" id="KAK9712666.1"/>
    </source>
</evidence>
<dbReference type="AlphaFoldDB" id="A0AAW1K4P4"/>
<gene>
    <name evidence="1" type="ORF">QE152_g24775</name>
</gene>
<sequence>MTDQHFDDLLAKVTIRKNDTAMCEALPPRLKLEITIRYLASGNSFKKTLEAIYYVLHEYIKSPLLERECQ</sequence>
<dbReference type="EMBL" id="JASPKY010000259">
    <property type="protein sequence ID" value="KAK9712666.1"/>
    <property type="molecule type" value="Genomic_DNA"/>
</dbReference>
<reference evidence="1 2" key="1">
    <citation type="journal article" date="2024" name="BMC Genomics">
        <title>De novo assembly and annotation of Popillia japonica's genome with initial clues to its potential as an invasive pest.</title>
        <authorList>
            <person name="Cucini C."/>
            <person name="Boschi S."/>
            <person name="Funari R."/>
            <person name="Cardaioli E."/>
            <person name="Iannotti N."/>
            <person name="Marturano G."/>
            <person name="Paoli F."/>
            <person name="Bruttini M."/>
            <person name="Carapelli A."/>
            <person name="Frati F."/>
            <person name="Nardi F."/>
        </authorList>
    </citation>
    <scope>NUCLEOTIDE SEQUENCE [LARGE SCALE GENOMIC DNA]</scope>
    <source>
        <strain evidence="1">DMR45628</strain>
    </source>
</reference>
<comment type="caution">
    <text evidence="1">The sequence shown here is derived from an EMBL/GenBank/DDBJ whole genome shotgun (WGS) entry which is preliminary data.</text>
</comment>
<protein>
    <submittedName>
        <fullName evidence="1">Uncharacterized protein</fullName>
    </submittedName>
</protein>
<evidence type="ECO:0000313" key="2">
    <source>
        <dbReference type="Proteomes" id="UP001458880"/>
    </source>
</evidence>